<sequence>MYWLCALSALAYIRFSDASEAWRGWSRECLQDLRGFTKTVLLGIVSVGAEWWAFEIIALAAGSMGQSSASAQSIIMSTDSLLSLFPFGAGIATTNRVASLLGAGNVKQADIAARAASVIAASTGLVVMAGLLLFGRQIALLFTDDPNIVSLAVAVFPCVAAFQISDGLQAANAGVLRAVGKVSIAAVVNMLAYYCIATPIGIFLAFKLGYGLYGLWAGLALALTLAGLAELVMVFSMNWSQFGQDCDLESLSPEQINF</sequence>
<protein>
    <submittedName>
        <fullName evidence="4">Uncharacterized protein</fullName>
    </submittedName>
</protein>
<feature type="signal peptide" evidence="3">
    <location>
        <begin position="1"/>
        <end position="18"/>
    </location>
</feature>
<feature type="transmembrane region" description="Helical" evidence="2">
    <location>
        <begin position="42"/>
        <end position="61"/>
    </location>
</feature>
<dbReference type="AlphaFoldDB" id="A0A507QPR6"/>
<name>A0A507QPR6_MONPU</name>
<accession>A0A507QPR6</accession>
<feature type="transmembrane region" description="Helical" evidence="2">
    <location>
        <begin position="184"/>
        <end position="206"/>
    </location>
</feature>
<feature type="transmembrane region" description="Helical" evidence="2">
    <location>
        <begin position="146"/>
        <end position="164"/>
    </location>
</feature>
<dbReference type="GO" id="GO:0015297">
    <property type="term" value="F:antiporter activity"/>
    <property type="evidence" value="ECO:0007669"/>
    <property type="project" value="InterPro"/>
</dbReference>
<feature type="transmembrane region" description="Helical" evidence="2">
    <location>
        <begin position="111"/>
        <end position="134"/>
    </location>
</feature>
<reference evidence="4 5" key="1">
    <citation type="submission" date="2019-06" db="EMBL/GenBank/DDBJ databases">
        <title>Wine fermentation using esterase from Monascus purpureus.</title>
        <authorList>
            <person name="Geng C."/>
            <person name="Zhang Y."/>
        </authorList>
    </citation>
    <scope>NUCLEOTIDE SEQUENCE [LARGE SCALE GENOMIC DNA]</scope>
    <source>
        <strain evidence="4">HQ1</strain>
    </source>
</reference>
<dbReference type="PANTHER" id="PTHR11206">
    <property type="entry name" value="MULTIDRUG RESISTANCE PROTEIN"/>
    <property type="match status" value="1"/>
</dbReference>
<keyword evidence="2" id="KW-0812">Transmembrane</keyword>
<comment type="caution">
    <text evidence="4">The sequence shown here is derived from an EMBL/GenBank/DDBJ whole genome shotgun (WGS) entry which is preliminary data.</text>
</comment>
<dbReference type="InterPro" id="IPR002528">
    <property type="entry name" value="MATE_fam"/>
</dbReference>
<keyword evidence="5" id="KW-1185">Reference proteome</keyword>
<feature type="chain" id="PRO_5021198623" evidence="3">
    <location>
        <begin position="19"/>
        <end position="258"/>
    </location>
</feature>
<evidence type="ECO:0000313" key="5">
    <source>
        <dbReference type="Proteomes" id="UP000319663"/>
    </source>
</evidence>
<feature type="transmembrane region" description="Helical" evidence="2">
    <location>
        <begin position="213"/>
        <end position="235"/>
    </location>
</feature>
<evidence type="ECO:0000313" key="4">
    <source>
        <dbReference type="EMBL" id="TQB69813.1"/>
    </source>
</evidence>
<evidence type="ECO:0000256" key="2">
    <source>
        <dbReference type="SAM" id="Phobius"/>
    </source>
</evidence>
<dbReference type="STRING" id="5098.A0A507QPR6"/>
<evidence type="ECO:0000256" key="1">
    <source>
        <dbReference type="ARBA" id="ARBA00010199"/>
    </source>
</evidence>
<dbReference type="GO" id="GO:0042910">
    <property type="term" value="F:xenobiotic transmembrane transporter activity"/>
    <property type="evidence" value="ECO:0007669"/>
    <property type="project" value="InterPro"/>
</dbReference>
<dbReference type="Proteomes" id="UP000319663">
    <property type="component" value="Unassembled WGS sequence"/>
</dbReference>
<keyword evidence="3" id="KW-0732">Signal</keyword>
<keyword evidence="2" id="KW-1133">Transmembrane helix</keyword>
<gene>
    <name evidence="4" type="ORF">MPDQ_001350</name>
</gene>
<dbReference type="EMBL" id="VIFY01000135">
    <property type="protein sequence ID" value="TQB69813.1"/>
    <property type="molecule type" value="Genomic_DNA"/>
</dbReference>
<proteinExistence type="inferred from homology"/>
<evidence type="ECO:0000256" key="3">
    <source>
        <dbReference type="SAM" id="SignalP"/>
    </source>
</evidence>
<keyword evidence="2" id="KW-0472">Membrane</keyword>
<organism evidence="4 5">
    <name type="scientific">Monascus purpureus</name>
    <name type="common">Red mold</name>
    <name type="synonym">Monascus anka</name>
    <dbReference type="NCBI Taxonomy" id="5098"/>
    <lineage>
        <taxon>Eukaryota</taxon>
        <taxon>Fungi</taxon>
        <taxon>Dikarya</taxon>
        <taxon>Ascomycota</taxon>
        <taxon>Pezizomycotina</taxon>
        <taxon>Eurotiomycetes</taxon>
        <taxon>Eurotiomycetidae</taxon>
        <taxon>Eurotiales</taxon>
        <taxon>Aspergillaceae</taxon>
        <taxon>Monascus</taxon>
    </lineage>
</organism>
<comment type="similarity">
    <text evidence="1">Belongs to the multi antimicrobial extrusion (MATE) (TC 2.A.66.1) family.</text>
</comment>
<dbReference type="GO" id="GO:0016020">
    <property type="term" value="C:membrane"/>
    <property type="evidence" value="ECO:0007669"/>
    <property type="project" value="InterPro"/>
</dbReference>
<dbReference type="Pfam" id="PF01554">
    <property type="entry name" value="MatE"/>
    <property type="match status" value="1"/>
</dbReference>